<dbReference type="AlphaFoldDB" id="A0A0H3AA68"/>
<gene>
    <name evidence="1" type="ordered locus">Dvul_1412</name>
</gene>
<sequence>MQQRFCPCGQPVWVLYITRERGWRSFFYARGLQTGRRVETCPHCGAPLDIHRLR</sequence>
<protein>
    <submittedName>
        <fullName evidence="1">Uncharacterized protein</fullName>
    </submittedName>
</protein>
<organism evidence="1 2">
    <name type="scientific">Nitratidesulfovibrio vulgaris (strain DP4)</name>
    <name type="common">Desulfovibrio vulgaris</name>
    <dbReference type="NCBI Taxonomy" id="391774"/>
    <lineage>
        <taxon>Bacteria</taxon>
        <taxon>Pseudomonadati</taxon>
        <taxon>Thermodesulfobacteriota</taxon>
        <taxon>Desulfovibrionia</taxon>
        <taxon>Desulfovibrionales</taxon>
        <taxon>Desulfovibrionaceae</taxon>
        <taxon>Nitratidesulfovibrio</taxon>
    </lineage>
</organism>
<dbReference type="HOGENOM" id="CLU_213140_0_0_7"/>
<dbReference type="EMBL" id="CP000527">
    <property type="protein sequence ID" value="ABM28430.1"/>
    <property type="molecule type" value="Genomic_DNA"/>
</dbReference>
<evidence type="ECO:0000313" key="2">
    <source>
        <dbReference type="Proteomes" id="UP000009173"/>
    </source>
</evidence>
<accession>A0A0H3AA68</accession>
<evidence type="ECO:0000313" key="1">
    <source>
        <dbReference type="EMBL" id="ABM28430.1"/>
    </source>
</evidence>
<proteinExistence type="predicted"/>
<name>A0A0H3AA68_NITV4</name>
<dbReference type="RefSeq" id="WP_010938964.1">
    <property type="nucleotide sequence ID" value="NC_008751.1"/>
</dbReference>
<reference evidence="2" key="1">
    <citation type="journal article" date="2009" name="Environ. Microbiol.">
        <title>Contribution of mobile genetic elements to Desulfovibrio vulgaris genome plasticity.</title>
        <authorList>
            <person name="Walker C.B."/>
            <person name="Stolyar S."/>
            <person name="Chivian D."/>
            <person name="Pinel N."/>
            <person name="Gabster J.A."/>
            <person name="Dehal P.S."/>
            <person name="He Z."/>
            <person name="Yang Z.K."/>
            <person name="Yen H.C."/>
            <person name="Zhou J."/>
            <person name="Wall J.D."/>
            <person name="Hazen T.C."/>
            <person name="Arkin A.P."/>
            <person name="Stahl D.A."/>
        </authorList>
    </citation>
    <scope>NUCLEOTIDE SEQUENCE [LARGE SCALE GENOMIC DNA]</scope>
    <source>
        <strain evidence="2">DP4</strain>
    </source>
</reference>
<dbReference type="KEGG" id="dvl:Dvul_1412"/>
<dbReference type="Proteomes" id="UP000009173">
    <property type="component" value="Chromosome"/>
</dbReference>